<organism evidence="4 5">
    <name type="scientific">Crassostrea virginica</name>
    <name type="common">Eastern oyster</name>
    <dbReference type="NCBI Taxonomy" id="6565"/>
    <lineage>
        <taxon>Eukaryota</taxon>
        <taxon>Metazoa</taxon>
        <taxon>Spiralia</taxon>
        <taxon>Lophotrochozoa</taxon>
        <taxon>Mollusca</taxon>
        <taxon>Bivalvia</taxon>
        <taxon>Autobranchia</taxon>
        <taxon>Pteriomorphia</taxon>
        <taxon>Ostreida</taxon>
        <taxon>Ostreoidea</taxon>
        <taxon>Ostreidae</taxon>
        <taxon>Crassostrea</taxon>
    </lineage>
</organism>
<dbReference type="Proteomes" id="UP000694844">
    <property type="component" value="Chromosome 7"/>
</dbReference>
<gene>
    <name evidence="5" type="primary">LOC111104855</name>
</gene>
<dbReference type="PANTHER" id="PTHR14187">
    <property type="entry name" value="ALPHA KINASE/ELONGATION FACTOR 2 KINASE"/>
    <property type="match status" value="1"/>
</dbReference>
<dbReference type="GO" id="GO:0140662">
    <property type="term" value="F:ATP-dependent protein folding chaperone"/>
    <property type="evidence" value="ECO:0007669"/>
    <property type="project" value="InterPro"/>
</dbReference>
<accession>A0A8B8AWR7</accession>
<evidence type="ECO:0000256" key="2">
    <source>
        <dbReference type="ARBA" id="ARBA00022741"/>
    </source>
</evidence>
<dbReference type="PANTHER" id="PTHR14187:SF5">
    <property type="entry name" value="HEAT SHOCK 70 KDA PROTEIN 12A"/>
    <property type="match status" value="1"/>
</dbReference>
<keyword evidence="4" id="KW-1185">Reference proteome</keyword>
<keyword evidence="3" id="KW-0067">ATP-binding</keyword>
<evidence type="ECO:0000313" key="4">
    <source>
        <dbReference type="Proteomes" id="UP000694844"/>
    </source>
</evidence>
<dbReference type="AlphaFoldDB" id="A0A8B8AWR7"/>
<evidence type="ECO:0000256" key="1">
    <source>
        <dbReference type="ARBA" id="ARBA00007381"/>
    </source>
</evidence>
<sequence>MDVSSDPYSVACAIDFGTTFSGYAYSPRVEPLKITVPNWDAPSPVQISDKTPTTLLLDKDKNFVAFGYKAENKYAELADDEENQDYFYIRRFKMLLYRTLGEKILTNETMIEDVTGKKEIKAIEVFQHAIRYFKDLMLNTIEKKGLGVEENNIRWVLTVPAIWSESAKQFMIEAAELAGIPRTKLTVALEPEAASIYCNTIPLTKFEGGYGLGEFAVGKKFLVLDAGGGTVDIIVYEVTTDQTLKELVKPSGGDWGDTCVDNCFEKTLIEVISSEVMDEFRLKHTGDYIELFRDFEIRKRKTNLNQNQVTMRIPATLSEVFEKMKNKPLKNAIQESTHSESMNWERDKLQVTTGLFKKFFSVACTRIVDKLHDLLEKPEVKGTDTILMVGGFSESPILQERIKRDFQDYRIVIPNEPGLAVLMGAVLFGHDPSIISERISKN</sequence>
<dbReference type="KEGG" id="cvn:111104855"/>
<dbReference type="InterPro" id="IPR013126">
    <property type="entry name" value="Hsp_70_fam"/>
</dbReference>
<dbReference type="Gene3D" id="3.30.420.40">
    <property type="match status" value="1"/>
</dbReference>
<dbReference type="GO" id="GO:0005524">
    <property type="term" value="F:ATP binding"/>
    <property type="evidence" value="ECO:0007669"/>
    <property type="project" value="UniProtKB-KW"/>
</dbReference>
<proteinExistence type="inferred from homology"/>
<comment type="similarity">
    <text evidence="1">Belongs to the heat shock protein 70 family.</text>
</comment>
<dbReference type="GeneID" id="111104855"/>
<dbReference type="CDD" id="cd10229">
    <property type="entry name" value="ASKHA_NBD_HSP70_HSPA12"/>
    <property type="match status" value="1"/>
</dbReference>
<evidence type="ECO:0000256" key="3">
    <source>
        <dbReference type="ARBA" id="ARBA00022840"/>
    </source>
</evidence>
<dbReference type="InterPro" id="IPR043129">
    <property type="entry name" value="ATPase_NBD"/>
</dbReference>
<dbReference type="OrthoDB" id="6133307at2759"/>
<dbReference type="SUPFAM" id="SSF53067">
    <property type="entry name" value="Actin-like ATPase domain"/>
    <property type="match status" value="2"/>
</dbReference>
<protein>
    <submittedName>
        <fullName evidence="5">Heat shock 70 kDa protein 12A-like</fullName>
    </submittedName>
</protein>
<dbReference type="RefSeq" id="XP_022294724.1">
    <property type="nucleotide sequence ID" value="XM_022439016.1"/>
</dbReference>
<evidence type="ECO:0000313" key="5">
    <source>
        <dbReference type="RefSeq" id="XP_022294724.1"/>
    </source>
</evidence>
<keyword evidence="2" id="KW-0547">Nucleotide-binding</keyword>
<dbReference type="Pfam" id="PF00012">
    <property type="entry name" value="HSP70"/>
    <property type="match status" value="1"/>
</dbReference>
<reference evidence="5" key="1">
    <citation type="submission" date="2025-08" db="UniProtKB">
        <authorList>
            <consortium name="RefSeq"/>
        </authorList>
    </citation>
    <scope>IDENTIFICATION</scope>
    <source>
        <tissue evidence="5">Whole sample</tissue>
    </source>
</reference>
<name>A0A8B8AWR7_CRAVI</name>